<protein>
    <recommendedName>
        <fullName evidence="11">Peptidase S11 D-alanyl-D-alanine carboxypeptidase A N-terminal domain-containing protein</fullName>
    </recommendedName>
</protein>
<dbReference type="PANTHER" id="PTHR21581:SF26">
    <property type="entry name" value="D-ALANYL-D-ALANINE ENDOPEPTIDASE"/>
    <property type="match status" value="1"/>
</dbReference>
<evidence type="ECO:0000256" key="3">
    <source>
        <dbReference type="ARBA" id="ARBA00022801"/>
    </source>
</evidence>
<keyword evidence="6" id="KW-0961">Cell wall biogenesis/degradation</keyword>
<evidence type="ECO:0000256" key="4">
    <source>
        <dbReference type="ARBA" id="ARBA00022960"/>
    </source>
</evidence>
<gene>
    <name evidence="12" type="ORF">A3B86_00675</name>
</gene>
<sequence>MFKVYFATITIIVLFAVNFFFVFKNSRDNVGVISFSYDYVDEKQQAFILPISGPNYIPVLNSNFPEPVLSAKSALIYDTRSGRFLFEKNSDLKLPIASLTKIMSAVIVLEKTNLDDIVTISEDSIKVDGEKQDLYLGEKISIRNLLKLMLIESSNDAAYALVSYAKTSEIDFVQEMNLKAQSLGMFNSNFIDPAGLNDNAHSSVQDLIKLVEYSLNYQEIWDISAKKTTIIESSDEKIKHTARSTNLLIGLIKDLVGGKTGYTDGAGQCMILVASVPDYPSKIVSIVLGSQDRFGDTQKLIDWARQAYKWQ</sequence>
<dbReference type="GO" id="GO:0009252">
    <property type="term" value="P:peptidoglycan biosynthetic process"/>
    <property type="evidence" value="ECO:0007669"/>
    <property type="project" value="UniProtKB-KW"/>
</dbReference>
<dbReference type="GO" id="GO:0006508">
    <property type="term" value="P:proteolysis"/>
    <property type="evidence" value="ECO:0007669"/>
    <property type="project" value="InterPro"/>
</dbReference>
<evidence type="ECO:0000256" key="6">
    <source>
        <dbReference type="ARBA" id="ARBA00023316"/>
    </source>
</evidence>
<accession>A0A1F8F382</accession>
<evidence type="ECO:0000256" key="1">
    <source>
        <dbReference type="ARBA" id="ARBA00007164"/>
    </source>
</evidence>
<feature type="binding site" evidence="8">
    <location>
        <position position="259"/>
    </location>
    <ligand>
        <name>substrate</name>
    </ligand>
</feature>
<dbReference type="AlphaFoldDB" id="A0A1F8F382"/>
<evidence type="ECO:0000313" key="13">
    <source>
        <dbReference type="Proteomes" id="UP000176834"/>
    </source>
</evidence>
<evidence type="ECO:0000313" key="12">
    <source>
        <dbReference type="EMBL" id="OGN07594.1"/>
    </source>
</evidence>
<evidence type="ECO:0000256" key="10">
    <source>
        <dbReference type="SAM" id="Phobius"/>
    </source>
</evidence>
<reference evidence="12 13" key="1">
    <citation type="journal article" date="2016" name="Nat. Commun.">
        <title>Thousands of microbial genomes shed light on interconnected biogeochemical processes in an aquifer system.</title>
        <authorList>
            <person name="Anantharaman K."/>
            <person name="Brown C.T."/>
            <person name="Hug L.A."/>
            <person name="Sharon I."/>
            <person name="Castelle C.J."/>
            <person name="Probst A.J."/>
            <person name="Thomas B.C."/>
            <person name="Singh A."/>
            <person name="Wilkins M.J."/>
            <person name="Karaoz U."/>
            <person name="Brodie E.L."/>
            <person name="Williams K.H."/>
            <person name="Hubbard S.S."/>
            <person name="Banfield J.F."/>
        </authorList>
    </citation>
    <scope>NUCLEOTIDE SEQUENCE [LARGE SCALE GENOMIC DNA]</scope>
</reference>
<name>A0A1F8F382_9BACT</name>
<dbReference type="Pfam" id="PF00768">
    <property type="entry name" value="Peptidase_S11"/>
    <property type="match status" value="1"/>
</dbReference>
<dbReference type="GO" id="GO:0071555">
    <property type="term" value="P:cell wall organization"/>
    <property type="evidence" value="ECO:0007669"/>
    <property type="project" value="UniProtKB-KW"/>
</dbReference>
<keyword evidence="10" id="KW-0812">Transmembrane</keyword>
<dbReference type="Proteomes" id="UP000176834">
    <property type="component" value="Unassembled WGS sequence"/>
</dbReference>
<evidence type="ECO:0000259" key="11">
    <source>
        <dbReference type="Pfam" id="PF00768"/>
    </source>
</evidence>
<keyword evidence="3" id="KW-0378">Hydrolase</keyword>
<proteinExistence type="inferred from homology"/>
<feature type="active site" description="Proton acceptor" evidence="7">
    <location>
        <position position="101"/>
    </location>
</feature>
<feature type="transmembrane region" description="Helical" evidence="10">
    <location>
        <begin position="6"/>
        <end position="23"/>
    </location>
</feature>
<feature type="active site" description="Acyl-ester intermediate" evidence="7">
    <location>
        <position position="98"/>
    </location>
</feature>
<keyword evidence="10" id="KW-0472">Membrane</keyword>
<dbReference type="PANTHER" id="PTHR21581">
    <property type="entry name" value="D-ALANYL-D-ALANINE CARBOXYPEPTIDASE"/>
    <property type="match status" value="1"/>
</dbReference>
<evidence type="ECO:0000256" key="2">
    <source>
        <dbReference type="ARBA" id="ARBA00022729"/>
    </source>
</evidence>
<keyword evidence="5" id="KW-0573">Peptidoglycan synthesis</keyword>
<dbReference type="InterPro" id="IPR012338">
    <property type="entry name" value="Beta-lactam/transpept-like"/>
</dbReference>
<feature type="active site" evidence="7">
    <location>
        <position position="153"/>
    </location>
</feature>
<dbReference type="EMBL" id="MGJN01000004">
    <property type="protein sequence ID" value="OGN07594.1"/>
    <property type="molecule type" value="Genomic_DNA"/>
</dbReference>
<comment type="similarity">
    <text evidence="1 9">Belongs to the peptidase S11 family.</text>
</comment>
<evidence type="ECO:0000256" key="8">
    <source>
        <dbReference type="PIRSR" id="PIRSR618044-2"/>
    </source>
</evidence>
<dbReference type="GO" id="GO:0009002">
    <property type="term" value="F:serine-type D-Ala-D-Ala carboxypeptidase activity"/>
    <property type="evidence" value="ECO:0007669"/>
    <property type="project" value="InterPro"/>
</dbReference>
<keyword evidence="4" id="KW-0133">Cell shape</keyword>
<keyword evidence="2" id="KW-0732">Signal</keyword>
<comment type="caution">
    <text evidence="12">The sequence shown here is derived from an EMBL/GenBank/DDBJ whole genome shotgun (WGS) entry which is preliminary data.</text>
</comment>
<evidence type="ECO:0000256" key="5">
    <source>
        <dbReference type="ARBA" id="ARBA00022984"/>
    </source>
</evidence>
<dbReference type="PRINTS" id="PR00725">
    <property type="entry name" value="DADACBPTASE1"/>
</dbReference>
<dbReference type="SUPFAM" id="SSF56601">
    <property type="entry name" value="beta-lactamase/transpeptidase-like"/>
    <property type="match status" value="1"/>
</dbReference>
<dbReference type="InterPro" id="IPR018044">
    <property type="entry name" value="Peptidase_S11"/>
</dbReference>
<evidence type="ECO:0000256" key="9">
    <source>
        <dbReference type="RuleBase" id="RU004016"/>
    </source>
</evidence>
<dbReference type="Gene3D" id="3.40.710.10">
    <property type="entry name" value="DD-peptidase/beta-lactamase superfamily"/>
    <property type="match status" value="1"/>
</dbReference>
<feature type="domain" description="Peptidase S11 D-alanyl-D-alanine carboxypeptidase A N-terminal" evidence="11">
    <location>
        <begin position="67"/>
        <end position="290"/>
    </location>
</feature>
<dbReference type="GO" id="GO:0008360">
    <property type="term" value="P:regulation of cell shape"/>
    <property type="evidence" value="ECO:0007669"/>
    <property type="project" value="UniProtKB-KW"/>
</dbReference>
<evidence type="ECO:0000256" key="7">
    <source>
        <dbReference type="PIRSR" id="PIRSR618044-1"/>
    </source>
</evidence>
<keyword evidence="10" id="KW-1133">Transmembrane helix</keyword>
<organism evidence="12 13">
    <name type="scientific">Candidatus Yanofskybacteria bacterium RIFCSPHIGHO2_02_FULL_38_22b</name>
    <dbReference type="NCBI Taxonomy" id="1802673"/>
    <lineage>
        <taxon>Bacteria</taxon>
        <taxon>Candidatus Yanofskyibacteriota</taxon>
    </lineage>
</organism>
<dbReference type="InterPro" id="IPR001967">
    <property type="entry name" value="Peptidase_S11_N"/>
</dbReference>